<dbReference type="EMBL" id="CP093345">
    <property type="protein sequence ID" value="WOG94351.1"/>
    <property type="molecule type" value="Genomic_DNA"/>
</dbReference>
<sequence>MHVKEDKRDKALECDGLESSLIKNFRGNEELMIEGQCIEVSGGDGGGGGGYEGEDDGGGGDGTGGGGGREDEEGEGGGGLNLLVIDTVEADMERRRTWRGSGHGWGGGMKLQEVKVEAGWVGGESGVAGEFSDILHRV</sequence>
<dbReference type="Proteomes" id="UP000077755">
    <property type="component" value="Chromosome 3"/>
</dbReference>
<name>A0AAF1AVV0_DAUCS</name>
<reference evidence="2" key="2">
    <citation type="submission" date="2022-03" db="EMBL/GenBank/DDBJ databases">
        <title>Draft title - Genomic analysis of global carrot germplasm unveils the trajectory of domestication and the origin of high carotenoid orange carrot.</title>
        <authorList>
            <person name="Iorizzo M."/>
            <person name="Ellison S."/>
            <person name="Senalik D."/>
            <person name="Macko-Podgorni A."/>
            <person name="Grzebelus D."/>
            <person name="Bostan H."/>
            <person name="Rolling W."/>
            <person name="Curaba J."/>
            <person name="Simon P."/>
        </authorList>
    </citation>
    <scope>NUCLEOTIDE SEQUENCE</scope>
    <source>
        <tissue evidence="2">Leaf</tissue>
    </source>
</reference>
<protein>
    <submittedName>
        <fullName evidence="2">Uncharacterized protein</fullName>
    </submittedName>
</protein>
<evidence type="ECO:0000256" key="1">
    <source>
        <dbReference type="SAM" id="MobiDB-lite"/>
    </source>
</evidence>
<evidence type="ECO:0000313" key="3">
    <source>
        <dbReference type="Proteomes" id="UP000077755"/>
    </source>
</evidence>
<keyword evidence="3" id="KW-1185">Reference proteome</keyword>
<accession>A0AAF1AVV0</accession>
<gene>
    <name evidence="2" type="ORF">DCAR_0313645</name>
</gene>
<reference evidence="2" key="1">
    <citation type="journal article" date="2016" name="Nat. Genet.">
        <title>A high-quality carrot genome assembly provides new insights into carotenoid accumulation and asterid genome evolution.</title>
        <authorList>
            <person name="Iorizzo M."/>
            <person name="Ellison S."/>
            <person name="Senalik D."/>
            <person name="Zeng P."/>
            <person name="Satapoomin P."/>
            <person name="Huang J."/>
            <person name="Bowman M."/>
            <person name="Iovene M."/>
            <person name="Sanseverino W."/>
            <person name="Cavagnaro P."/>
            <person name="Yildiz M."/>
            <person name="Macko-Podgorni A."/>
            <person name="Moranska E."/>
            <person name="Grzebelus E."/>
            <person name="Grzebelus D."/>
            <person name="Ashrafi H."/>
            <person name="Zheng Z."/>
            <person name="Cheng S."/>
            <person name="Spooner D."/>
            <person name="Van Deynze A."/>
            <person name="Simon P."/>
        </authorList>
    </citation>
    <scope>NUCLEOTIDE SEQUENCE</scope>
    <source>
        <tissue evidence="2">Leaf</tissue>
    </source>
</reference>
<feature type="region of interest" description="Disordered" evidence="1">
    <location>
        <begin position="38"/>
        <end position="81"/>
    </location>
</feature>
<proteinExistence type="predicted"/>
<organism evidence="2 3">
    <name type="scientific">Daucus carota subsp. sativus</name>
    <name type="common">Carrot</name>
    <dbReference type="NCBI Taxonomy" id="79200"/>
    <lineage>
        <taxon>Eukaryota</taxon>
        <taxon>Viridiplantae</taxon>
        <taxon>Streptophyta</taxon>
        <taxon>Embryophyta</taxon>
        <taxon>Tracheophyta</taxon>
        <taxon>Spermatophyta</taxon>
        <taxon>Magnoliopsida</taxon>
        <taxon>eudicotyledons</taxon>
        <taxon>Gunneridae</taxon>
        <taxon>Pentapetalae</taxon>
        <taxon>asterids</taxon>
        <taxon>campanulids</taxon>
        <taxon>Apiales</taxon>
        <taxon>Apiaceae</taxon>
        <taxon>Apioideae</taxon>
        <taxon>Scandiceae</taxon>
        <taxon>Daucinae</taxon>
        <taxon>Daucus</taxon>
        <taxon>Daucus sect. Daucus</taxon>
    </lineage>
</organism>
<evidence type="ECO:0000313" key="2">
    <source>
        <dbReference type="EMBL" id="WOG94351.1"/>
    </source>
</evidence>
<dbReference type="AlphaFoldDB" id="A0AAF1AVV0"/>
<feature type="compositionally biased region" description="Gly residues" evidence="1">
    <location>
        <begin position="42"/>
        <end position="51"/>
    </location>
</feature>